<protein>
    <submittedName>
        <fullName evidence="16">Uncharacterized protein LOC115003952</fullName>
    </submittedName>
</protein>
<dbReference type="InterPro" id="IPR003280">
    <property type="entry name" value="2pore_dom_K_chnl"/>
</dbReference>
<dbReference type="Pfam" id="PF00098">
    <property type="entry name" value="zf-CCHC"/>
    <property type="match status" value="1"/>
</dbReference>
<dbReference type="GO" id="GO:0030322">
    <property type="term" value="P:stabilization of membrane potential"/>
    <property type="evidence" value="ECO:0007669"/>
    <property type="project" value="TreeGrafter"/>
</dbReference>
<proteinExistence type="inferred from homology"/>
<dbReference type="SMART" id="SM00431">
    <property type="entry name" value="SCAN"/>
    <property type="match status" value="1"/>
</dbReference>
<keyword evidence="7 12" id="KW-0472">Membrane</keyword>
<evidence type="ECO:0000256" key="9">
    <source>
        <dbReference type="PROSITE-ProRule" id="PRU00047"/>
    </source>
</evidence>
<dbReference type="GO" id="GO:0005886">
    <property type="term" value="C:plasma membrane"/>
    <property type="evidence" value="ECO:0007669"/>
    <property type="project" value="TreeGrafter"/>
</dbReference>
<dbReference type="PRINTS" id="PR01691">
    <property type="entry name" value="TRAAKCHANNEL"/>
</dbReference>
<feature type="compositionally biased region" description="Basic and acidic residues" evidence="11">
    <location>
        <begin position="679"/>
        <end position="695"/>
    </location>
</feature>
<dbReference type="InterPro" id="IPR001878">
    <property type="entry name" value="Znf_CCHC"/>
</dbReference>
<evidence type="ECO:0000256" key="2">
    <source>
        <dbReference type="ARBA" id="ARBA00022448"/>
    </source>
</evidence>
<evidence type="ECO:0000256" key="12">
    <source>
        <dbReference type="SAM" id="Phobius"/>
    </source>
</evidence>
<dbReference type="OrthoDB" id="297496at2759"/>
<dbReference type="Pfam" id="PF02023">
    <property type="entry name" value="SCAN"/>
    <property type="match status" value="1"/>
</dbReference>
<dbReference type="PANTHER" id="PTHR11003:SF32">
    <property type="entry name" value="POTASSIUM CHANNEL SUBFAMILY K MEMBER 10"/>
    <property type="match status" value="1"/>
</dbReference>
<feature type="region of interest" description="Disordered" evidence="11">
    <location>
        <begin position="674"/>
        <end position="730"/>
    </location>
</feature>
<dbReference type="Gene3D" id="1.10.4020.10">
    <property type="entry name" value="DNA breaking-rejoining enzymes"/>
    <property type="match status" value="1"/>
</dbReference>
<evidence type="ECO:0000313" key="15">
    <source>
        <dbReference type="Proteomes" id="UP000504630"/>
    </source>
</evidence>
<name>A0A6J2P716_COTGO</name>
<comment type="subcellular location">
    <subcellularLocation>
        <location evidence="1">Membrane</location>
        <topology evidence="1">Multi-pass membrane protein</topology>
    </subcellularLocation>
</comment>
<feature type="transmembrane region" description="Helical" evidence="12">
    <location>
        <begin position="484"/>
        <end position="502"/>
    </location>
</feature>
<dbReference type="GO" id="GO:0022841">
    <property type="term" value="F:potassium ion leak channel activity"/>
    <property type="evidence" value="ECO:0007669"/>
    <property type="project" value="TreeGrafter"/>
</dbReference>
<dbReference type="InterPro" id="IPR003309">
    <property type="entry name" value="SCAN_dom"/>
</dbReference>
<dbReference type="PROSITE" id="PS50804">
    <property type="entry name" value="SCAN_BOX"/>
    <property type="match status" value="1"/>
</dbReference>
<dbReference type="PROSITE" id="PS50158">
    <property type="entry name" value="ZF_CCHC"/>
    <property type="match status" value="1"/>
</dbReference>
<dbReference type="GeneID" id="115003952"/>
<dbReference type="GO" id="GO:0015271">
    <property type="term" value="F:outward rectifier potassium channel activity"/>
    <property type="evidence" value="ECO:0007669"/>
    <property type="project" value="TreeGrafter"/>
</dbReference>
<dbReference type="Gene3D" id="1.10.287.70">
    <property type="match status" value="1"/>
</dbReference>
<evidence type="ECO:0000256" key="1">
    <source>
        <dbReference type="ARBA" id="ARBA00004141"/>
    </source>
</evidence>
<dbReference type="Pfam" id="PF07885">
    <property type="entry name" value="Ion_trans_2"/>
    <property type="match status" value="2"/>
</dbReference>
<accession>A0A6J2P716</accession>
<keyword evidence="9" id="KW-0863">Zinc-finger</keyword>
<dbReference type="InterPro" id="IPR008074">
    <property type="entry name" value="2pore_dom_K_chnl_TRAAK"/>
</dbReference>
<evidence type="ECO:0000256" key="4">
    <source>
        <dbReference type="ARBA" id="ARBA00022958"/>
    </source>
</evidence>
<evidence type="ECO:0000259" key="13">
    <source>
        <dbReference type="PROSITE" id="PS50158"/>
    </source>
</evidence>
<evidence type="ECO:0000256" key="5">
    <source>
        <dbReference type="ARBA" id="ARBA00022989"/>
    </source>
</evidence>
<dbReference type="SUPFAM" id="SSF57756">
    <property type="entry name" value="Retrovirus zinc finger-like domains"/>
    <property type="match status" value="1"/>
</dbReference>
<dbReference type="InParanoid" id="A0A6J2P716"/>
<dbReference type="Proteomes" id="UP000504630">
    <property type="component" value="Chromosome 24"/>
</dbReference>
<keyword evidence="9" id="KW-0479">Metal-binding</keyword>
<evidence type="ECO:0000256" key="6">
    <source>
        <dbReference type="ARBA" id="ARBA00023065"/>
    </source>
</evidence>
<feature type="transmembrane region" description="Helical" evidence="12">
    <location>
        <begin position="449"/>
        <end position="472"/>
    </location>
</feature>
<evidence type="ECO:0000313" key="16">
    <source>
        <dbReference type="RefSeq" id="XP_029281753.1"/>
    </source>
</evidence>
<feature type="region of interest" description="Disordered" evidence="11">
    <location>
        <begin position="188"/>
        <end position="234"/>
    </location>
</feature>
<keyword evidence="3 10" id="KW-0812">Transmembrane</keyword>
<gene>
    <name evidence="16" type="primary">LOC115003952</name>
</gene>
<evidence type="ECO:0000259" key="14">
    <source>
        <dbReference type="PROSITE" id="PS50804"/>
    </source>
</evidence>
<dbReference type="InterPro" id="IPR038269">
    <property type="entry name" value="SCAN_sf"/>
</dbReference>
<dbReference type="SMART" id="SM00343">
    <property type="entry name" value="ZnF_C2HC"/>
    <property type="match status" value="1"/>
</dbReference>
<organism evidence="15 16">
    <name type="scientific">Cottoperca gobio</name>
    <name type="common">Frogmouth</name>
    <name type="synonym">Aphritis gobio</name>
    <dbReference type="NCBI Taxonomy" id="56716"/>
    <lineage>
        <taxon>Eukaryota</taxon>
        <taxon>Metazoa</taxon>
        <taxon>Chordata</taxon>
        <taxon>Craniata</taxon>
        <taxon>Vertebrata</taxon>
        <taxon>Euteleostomi</taxon>
        <taxon>Actinopterygii</taxon>
        <taxon>Neopterygii</taxon>
        <taxon>Teleostei</taxon>
        <taxon>Neoteleostei</taxon>
        <taxon>Acanthomorphata</taxon>
        <taxon>Eupercaria</taxon>
        <taxon>Perciformes</taxon>
        <taxon>Notothenioidei</taxon>
        <taxon>Bovichtidae</taxon>
        <taxon>Cottoperca</taxon>
    </lineage>
</organism>
<dbReference type="AlphaFoldDB" id="A0A6J2P716"/>
<feature type="domain" description="SCAN box" evidence="14">
    <location>
        <begin position="100"/>
        <end position="177"/>
    </location>
</feature>
<feature type="transmembrane region" description="Helical" evidence="12">
    <location>
        <begin position="395"/>
        <end position="415"/>
    </location>
</feature>
<dbReference type="SUPFAM" id="SSF47353">
    <property type="entry name" value="Retrovirus capsid dimerization domain-like"/>
    <property type="match status" value="1"/>
</dbReference>
<feature type="compositionally biased region" description="Low complexity" evidence="11">
    <location>
        <begin position="209"/>
        <end position="234"/>
    </location>
</feature>
<dbReference type="GO" id="GO:0008270">
    <property type="term" value="F:zinc ion binding"/>
    <property type="evidence" value="ECO:0007669"/>
    <property type="project" value="UniProtKB-KW"/>
</dbReference>
<dbReference type="InterPro" id="IPR036875">
    <property type="entry name" value="Znf_CCHC_sf"/>
</dbReference>
<dbReference type="KEGG" id="cgob:115003952"/>
<keyword evidence="9" id="KW-0862">Zinc</keyword>
<dbReference type="GO" id="GO:0003676">
    <property type="term" value="F:nucleic acid binding"/>
    <property type="evidence" value="ECO:0007669"/>
    <property type="project" value="InterPro"/>
</dbReference>
<dbReference type="RefSeq" id="XP_029281753.1">
    <property type="nucleotide sequence ID" value="XM_029425893.1"/>
</dbReference>
<dbReference type="InterPro" id="IPR013099">
    <property type="entry name" value="K_chnl_dom"/>
</dbReference>
<reference evidence="16" key="1">
    <citation type="submission" date="2025-08" db="UniProtKB">
        <authorList>
            <consortium name="RefSeq"/>
        </authorList>
    </citation>
    <scope>IDENTIFICATION</scope>
</reference>
<evidence type="ECO:0000256" key="10">
    <source>
        <dbReference type="RuleBase" id="RU003857"/>
    </source>
</evidence>
<sequence>MLRSSAAPEVESGGGPAQLPRVAVQKMTAEDDPEAFLDIFAGTAEACGWPQAEWGIRLLPLLSGEAQRAAHTLPAASRYDYHQLRRAILDRLGSTPEGHRGRLRSLPFEDAGQPFAFAQQLLDSARRWLQPGVNSVEDIVGQVALEQFIAGLPLSSANWVQCHRPASLEAAVRLAEDHLSLPRRSLGAEARAVSPPQLRPVPAPRRFRPAVGAAGPGTTPSSGGPAYTPGTAGPQLLPNQFPLFSPPQDPAYASGRPAPQRAPQMSGLGCWRCGKLGHTQRDCPVMEPALTGSESGRCHVARAFCRSPLPGLTTLAHHHIETPPGVTTDASNSGVGAILSQEVEGHSVEAVNAGVNPIGDTSYNSSHWDLGSAFFFAGTVITTIGYGNIAPSTEGGKIFCILYAIFGIPLFRFLLAGVRDQLGTIFVKSIAKVEKMFRNKHNQISQTKIRVASTLLFILAGCILFVIIPAVIFKHIEGWTALESTYFVVITLTTVGIGDYVAGGDRRIQYRKWYRPLVWFWILGGLAYFAAVLNMIGDWLRVLSKKTKEEVGGIKAHAAEWKANVRAEFRETRRRMSVEVHDKLQRAATIRSMERRQLGLDQRALSLDMLSPERRAIFNSLDTNSYKTSSQESIDSKLNNLRLRGAEQCDRNSNHQTTSEDNIFNRLGSVSKLAKRNRNRDLKKNIPAEARRPHSEAYGCSTPTFDCSTSTADEGKRKDEGEDENEDKECNTSLSDFPLFVDACNGFIPEQTKENEIGKTLETKELHIQMDHRLCVLLHKEVLNTTISAFGLLY</sequence>
<evidence type="ECO:0000256" key="8">
    <source>
        <dbReference type="ARBA" id="ARBA00023303"/>
    </source>
</evidence>
<dbReference type="PANTHER" id="PTHR11003">
    <property type="entry name" value="POTASSIUM CHANNEL, SUBFAMILY K"/>
    <property type="match status" value="1"/>
</dbReference>
<dbReference type="PRINTS" id="PR01333">
    <property type="entry name" value="2POREKCHANEL"/>
</dbReference>
<comment type="similarity">
    <text evidence="10">Belongs to the two pore domain potassium channel (TC 1.A.1.8) family.</text>
</comment>
<evidence type="ECO:0000256" key="7">
    <source>
        <dbReference type="ARBA" id="ARBA00023136"/>
    </source>
</evidence>
<dbReference type="SUPFAM" id="SSF81324">
    <property type="entry name" value="Voltage-gated potassium channels"/>
    <property type="match status" value="2"/>
</dbReference>
<keyword evidence="8 10" id="KW-0407">Ion channel</keyword>
<feature type="compositionally biased region" description="Polar residues" evidence="11">
    <location>
        <begin position="701"/>
        <end position="712"/>
    </location>
</feature>
<keyword evidence="6 10" id="KW-0406">Ion transport</keyword>
<keyword evidence="15" id="KW-1185">Reference proteome</keyword>
<feature type="domain" description="CCHC-type" evidence="13">
    <location>
        <begin position="270"/>
        <end position="284"/>
    </location>
</feature>
<keyword evidence="5 12" id="KW-1133">Transmembrane helix</keyword>
<feature type="transmembrane region" description="Helical" evidence="12">
    <location>
        <begin position="514"/>
        <end position="536"/>
    </location>
</feature>
<evidence type="ECO:0000256" key="3">
    <source>
        <dbReference type="ARBA" id="ARBA00022692"/>
    </source>
</evidence>
<evidence type="ECO:0000256" key="11">
    <source>
        <dbReference type="SAM" id="MobiDB-lite"/>
    </source>
</evidence>
<keyword evidence="4" id="KW-0630">Potassium</keyword>
<keyword evidence="2 10" id="KW-0813">Transport</keyword>